<evidence type="ECO:0000313" key="3">
    <source>
        <dbReference type="Proteomes" id="UP000008204"/>
    </source>
</evidence>
<feature type="region of interest" description="Disordered" evidence="1">
    <location>
        <begin position="75"/>
        <end position="115"/>
    </location>
</feature>
<dbReference type="KEGG" id="cyp:PCC8801_0303"/>
<proteinExistence type="predicted"/>
<evidence type="ECO:0000313" key="2">
    <source>
        <dbReference type="EMBL" id="ACK64403.1"/>
    </source>
</evidence>
<name>B7K383_RIPO1</name>
<dbReference type="EMBL" id="CP001287">
    <property type="protein sequence ID" value="ACK64403.1"/>
    <property type="molecule type" value="Genomic_DNA"/>
</dbReference>
<dbReference type="InterPro" id="IPR036390">
    <property type="entry name" value="WH_DNA-bd_sf"/>
</dbReference>
<dbReference type="HOGENOM" id="CLU_2104951_0_0_3"/>
<dbReference type="eggNOG" id="ENOG50320WT">
    <property type="taxonomic scope" value="Bacteria"/>
</dbReference>
<sequence length="115" mass="12778">MTKFYENQESESSGLSFSDLQQLGEEEKSLINWLRRSGKKSLPEIAEKLSKDENSALALITPLVDQGFIKEVPGNPDGYQVKQPQRRKQTAIGLIGKKKSKPPEDSATDDAAEDQ</sequence>
<gene>
    <name evidence="2" type="ordered locus">PCC8801_0303</name>
</gene>
<organism evidence="2 3">
    <name type="scientific">Rippkaea orientalis (strain PCC 8801 / RF-1)</name>
    <name type="common">Cyanothece sp. (strain PCC 8801)</name>
    <dbReference type="NCBI Taxonomy" id="41431"/>
    <lineage>
        <taxon>Bacteria</taxon>
        <taxon>Bacillati</taxon>
        <taxon>Cyanobacteriota</taxon>
        <taxon>Cyanophyceae</taxon>
        <taxon>Oscillatoriophycideae</taxon>
        <taxon>Chroococcales</taxon>
        <taxon>Aphanothecaceae</taxon>
        <taxon>Rippkaea</taxon>
        <taxon>Rippkaea orientalis</taxon>
    </lineage>
</organism>
<dbReference type="AlphaFoldDB" id="B7K383"/>
<protein>
    <submittedName>
        <fullName evidence="2">Putative transcriptional regulator, AsnC family</fullName>
    </submittedName>
</protein>
<evidence type="ECO:0000256" key="1">
    <source>
        <dbReference type="SAM" id="MobiDB-lite"/>
    </source>
</evidence>
<reference evidence="3" key="1">
    <citation type="journal article" date="2011" name="MBio">
        <title>Novel metabolic attributes of the genus Cyanothece, comprising a group of unicellular nitrogen-fixing Cyanobacteria.</title>
        <authorList>
            <person name="Bandyopadhyay A."/>
            <person name="Elvitigala T."/>
            <person name="Welsh E."/>
            <person name="Stockel J."/>
            <person name="Liberton M."/>
            <person name="Min H."/>
            <person name="Sherman L.A."/>
            <person name="Pakrasi H.B."/>
        </authorList>
    </citation>
    <scope>NUCLEOTIDE SEQUENCE [LARGE SCALE GENOMIC DNA]</scope>
    <source>
        <strain evidence="3">PCC 8801</strain>
    </source>
</reference>
<dbReference type="SUPFAM" id="SSF46785">
    <property type="entry name" value="Winged helix' DNA-binding domain"/>
    <property type="match status" value="1"/>
</dbReference>
<keyword evidence="3" id="KW-1185">Reference proteome</keyword>
<dbReference type="Proteomes" id="UP000008204">
    <property type="component" value="Chromosome"/>
</dbReference>
<dbReference type="RefSeq" id="WP_012593680.1">
    <property type="nucleotide sequence ID" value="NC_011726.1"/>
</dbReference>
<feature type="region of interest" description="Disordered" evidence="1">
    <location>
        <begin position="1"/>
        <end position="20"/>
    </location>
</feature>
<feature type="compositionally biased region" description="Acidic residues" evidence="1">
    <location>
        <begin position="106"/>
        <end position="115"/>
    </location>
</feature>
<dbReference type="STRING" id="41431.PCC8801_0303"/>
<accession>B7K383</accession>